<name>A0A9P3G389_9APHY</name>
<dbReference type="AlphaFoldDB" id="A0A9P3G389"/>
<protein>
    <recommendedName>
        <fullName evidence="3">F-box domain-containing protein</fullName>
    </recommendedName>
</protein>
<evidence type="ECO:0008006" key="3">
    <source>
        <dbReference type="Google" id="ProtNLM"/>
    </source>
</evidence>
<dbReference type="OrthoDB" id="2921803at2759"/>
<dbReference type="Proteomes" id="UP000703269">
    <property type="component" value="Unassembled WGS sequence"/>
</dbReference>
<gene>
    <name evidence="1" type="ORF">PsYK624_035390</name>
</gene>
<evidence type="ECO:0000313" key="1">
    <source>
        <dbReference type="EMBL" id="GJE87456.1"/>
    </source>
</evidence>
<sequence>MTATNSLPTLPQELVDMVIDYLHKDTKALVSCSLVARSWAPSSHYHLFYEIQLGRADTKEGSQFLQLLEKSISLRESVRVVLLWGASICVCPDALLSLLNSFPNLHSLRMYGVTCKYTPGKFVQWTRARKLRRLELSGFEALRGEIVNTMAFFSRVPVDELLLGDWEVLPISLHQALREILPCDSMEEHLHSWEVASLSFMDNVPPVALEIARPAIAPQSLRSLNASEQTAWAMPQSFAALLADVGPYLTHLRLDLTGIYTRSSEDLGRSLTRCTSLRSLHLFVSADVFYDRFASVTVATAAFPDCLLQYAPPTLRTVTLGFGIDYDGSFVKYWADIVNWAQLEEQLLSFRALHTVRFVMEMPCPAIFTEPRLEPMADGQRDLIIKSLPKLHAAGKVLV</sequence>
<proteinExistence type="predicted"/>
<evidence type="ECO:0000313" key="2">
    <source>
        <dbReference type="Proteomes" id="UP000703269"/>
    </source>
</evidence>
<dbReference type="EMBL" id="BPQB01000006">
    <property type="protein sequence ID" value="GJE87456.1"/>
    <property type="molecule type" value="Genomic_DNA"/>
</dbReference>
<dbReference type="SUPFAM" id="SSF52047">
    <property type="entry name" value="RNI-like"/>
    <property type="match status" value="1"/>
</dbReference>
<keyword evidence="2" id="KW-1185">Reference proteome</keyword>
<dbReference type="InterPro" id="IPR032675">
    <property type="entry name" value="LRR_dom_sf"/>
</dbReference>
<comment type="caution">
    <text evidence="1">The sequence shown here is derived from an EMBL/GenBank/DDBJ whole genome shotgun (WGS) entry which is preliminary data.</text>
</comment>
<dbReference type="Gene3D" id="3.80.10.10">
    <property type="entry name" value="Ribonuclease Inhibitor"/>
    <property type="match status" value="1"/>
</dbReference>
<organism evidence="1 2">
    <name type="scientific">Phanerochaete sordida</name>
    <dbReference type="NCBI Taxonomy" id="48140"/>
    <lineage>
        <taxon>Eukaryota</taxon>
        <taxon>Fungi</taxon>
        <taxon>Dikarya</taxon>
        <taxon>Basidiomycota</taxon>
        <taxon>Agaricomycotina</taxon>
        <taxon>Agaricomycetes</taxon>
        <taxon>Polyporales</taxon>
        <taxon>Phanerochaetaceae</taxon>
        <taxon>Phanerochaete</taxon>
    </lineage>
</organism>
<reference evidence="1 2" key="1">
    <citation type="submission" date="2021-08" db="EMBL/GenBank/DDBJ databases">
        <title>Draft Genome Sequence of Phanerochaete sordida strain YK-624.</title>
        <authorList>
            <person name="Mori T."/>
            <person name="Dohra H."/>
            <person name="Suzuki T."/>
            <person name="Kawagishi H."/>
            <person name="Hirai H."/>
        </authorList>
    </citation>
    <scope>NUCLEOTIDE SEQUENCE [LARGE SCALE GENOMIC DNA]</scope>
    <source>
        <strain evidence="1 2">YK-624</strain>
    </source>
</reference>
<accession>A0A9P3G389</accession>